<dbReference type="RefSeq" id="WP_261733032.1">
    <property type="nucleotide sequence ID" value="NZ_JAODOQ010000001.1"/>
</dbReference>
<proteinExistence type="predicted"/>
<sequence>MTTVDVLHILAQFELVITHEFNADNLANAGGNKVLMQHHFEQKIQMAFAEWDIDIQLDKDIKHTSAQHHSFLGRLQRAFELQADDIKAIESPSDDFITHDLMLNQMKSDVNQCCDMIPYETTLVSFRVL</sequence>
<name>A0ABT2P1X3_9GAMM</name>
<dbReference type="EMBL" id="JAODOQ010000001">
    <property type="protein sequence ID" value="MCT8986652.1"/>
    <property type="molecule type" value="Genomic_DNA"/>
</dbReference>
<reference evidence="1" key="1">
    <citation type="submission" date="2022-09" db="EMBL/GenBank/DDBJ databases">
        <title>Shewanella sp. KJ10-1 sp.nov, isolated from marine algae.</title>
        <authorList>
            <person name="Butt M."/>
            <person name="Lee J.K."/>
            <person name="Kim J.M."/>
            <person name="Choi D.G."/>
        </authorList>
    </citation>
    <scope>NUCLEOTIDE SEQUENCE</scope>
    <source>
        <strain evidence="1">KJ10-1</strain>
    </source>
</reference>
<evidence type="ECO:0000313" key="2">
    <source>
        <dbReference type="Proteomes" id="UP001431192"/>
    </source>
</evidence>
<organism evidence="1 2">
    <name type="scientific">Shewanella phaeophyticola</name>
    <dbReference type="NCBI Taxonomy" id="2978345"/>
    <lineage>
        <taxon>Bacteria</taxon>
        <taxon>Pseudomonadati</taxon>
        <taxon>Pseudomonadota</taxon>
        <taxon>Gammaproteobacteria</taxon>
        <taxon>Alteromonadales</taxon>
        <taxon>Shewanellaceae</taxon>
        <taxon>Shewanella</taxon>
    </lineage>
</organism>
<gene>
    <name evidence="1" type="ORF">N4T56_09325</name>
</gene>
<protein>
    <submittedName>
        <fullName evidence="1">Uncharacterized protein</fullName>
    </submittedName>
</protein>
<dbReference type="Proteomes" id="UP001431192">
    <property type="component" value="Unassembled WGS sequence"/>
</dbReference>
<accession>A0ABT2P1X3</accession>
<evidence type="ECO:0000313" key="1">
    <source>
        <dbReference type="EMBL" id="MCT8986652.1"/>
    </source>
</evidence>
<keyword evidence="2" id="KW-1185">Reference proteome</keyword>
<comment type="caution">
    <text evidence="1">The sequence shown here is derived from an EMBL/GenBank/DDBJ whole genome shotgun (WGS) entry which is preliminary data.</text>
</comment>